<keyword evidence="2" id="KW-1185">Reference proteome</keyword>
<dbReference type="EMBL" id="CAUYUJ010019414">
    <property type="protein sequence ID" value="CAK0891008.1"/>
    <property type="molecule type" value="Genomic_DNA"/>
</dbReference>
<organism evidence="1 2">
    <name type="scientific">Prorocentrum cordatum</name>
    <dbReference type="NCBI Taxonomy" id="2364126"/>
    <lineage>
        <taxon>Eukaryota</taxon>
        <taxon>Sar</taxon>
        <taxon>Alveolata</taxon>
        <taxon>Dinophyceae</taxon>
        <taxon>Prorocentrales</taxon>
        <taxon>Prorocentraceae</taxon>
        <taxon>Prorocentrum</taxon>
    </lineage>
</organism>
<comment type="caution">
    <text evidence="1">The sequence shown here is derived from an EMBL/GenBank/DDBJ whole genome shotgun (WGS) entry which is preliminary data.</text>
</comment>
<accession>A0ABN9WZC7</accession>
<dbReference type="Proteomes" id="UP001189429">
    <property type="component" value="Unassembled WGS sequence"/>
</dbReference>
<name>A0ABN9WZC7_9DINO</name>
<sequence>QEKKQQYKVYREDISEDACPFNHRTLQRAEMVEFFDTGKKDEKHPNLIVAKTITGPYGAQLKTSYEYRLAMYAAGGIPAYKQDTPEDYPVRKKVCEYYLRRRFNGMWKMK</sequence>
<proteinExistence type="predicted"/>
<feature type="non-terminal residue" evidence="1">
    <location>
        <position position="1"/>
    </location>
</feature>
<protein>
    <submittedName>
        <fullName evidence="1">Uncharacterized protein</fullName>
    </submittedName>
</protein>
<gene>
    <name evidence="1" type="ORF">PCOR1329_LOCUS71068</name>
</gene>
<evidence type="ECO:0000313" key="2">
    <source>
        <dbReference type="Proteomes" id="UP001189429"/>
    </source>
</evidence>
<evidence type="ECO:0000313" key="1">
    <source>
        <dbReference type="EMBL" id="CAK0891008.1"/>
    </source>
</evidence>
<reference evidence="1" key="1">
    <citation type="submission" date="2023-10" db="EMBL/GenBank/DDBJ databases">
        <authorList>
            <person name="Chen Y."/>
            <person name="Shah S."/>
            <person name="Dougan E. K."/>
            <person name="Thang M."/>
            <person name="Chan C."/>
        </authorList>
    </citation>
    <scope>NUCLEOTIDE SEQUENCE [LARGE SCALE GENOMIC DNA]</scope>
</reference>